<dbReference type="Proteomes" id="UP000318538">
    <property type="component" value="Chromosome"/>
</dbReference>
<evidence type="ECO:0000313" key="4">
    <source>
        <dbReference type="Proteomes" id="UP000318538"/>
    </source>
</evidence>
<sequence>MEGASLWWKSEAPATLTAHAMLIRLFVLFVLIPLIELYLLLQLAEATSLATTLLIVIVTGVFGSFLARREGAMAWFRFQSAMAEGRMPSREIQDGLMIVFAAALLLTPGIITDAVGFMLLLPAGRNVFRKLFLSRFSAKFQTSSTSATGHQTQSYTWSSGSPISGSPLDGSPLNGSPLNGPQSGEKLHRNPRGYTIDAEAVERKSP</sequence>
<name>A0A517NAV8_9BACT</name>
<evidence type="ECO:0000256" key="1">
    <source>
        <dbReference type="SAM" id="MobiDB-lite"/>
    </source>
</evidence>
<keyword evidence="2" id="KW-0812">Transmembrane</keyword>
<keyword evidence="2" id="KW-1133">Transmembrane helix</keyword>
<protein>
    <submittedName>
        <fullName evidence="3">Phage T7 F exclusion suppressor FxsA</fullName>
    </submittedName>
</protein>
<dbReference type="InterPro" id="IPR007313">
    <property type="entry name" value="FxsA"/>
</dbReference>
<dbReference type="KEGG" id="rlc:K227x_26590"/>
<feature type="region of interest" description="Disordered" evidence="1">
    <location>
        <begin position="149"/>
        <end position="206"/>
    </location>
</feature>
<dbReference type="EMBL" id="CP036525">
    <property type="protein sequence ID" value="QDT04269.1"/>
    <property type="molecule type" value="Genomic_DNA"/>
</dbReference>
<keyword evidence="4" id="KW-1185">Reference proteome</keyword>
<organism evidence="3 4">
    <name type="scientific">Rubripirellula lacrimiformis</name>
    <dbReference type="NCBI Taxonomy" id="1930273"/>
    <lineage>
        <taxon>Bacteria</taxon>
        <taxon>Pseudomonadati</taxon>
        <taxon>Planctomycetota</taxon>
        <taxon>Planctomycetia</taxon>
        <taxon>Pirellulales</taxon>
        <taxon>Pirellulaceae</taxon>
        <taxon>Rubripirellula</taxon>
    </lineage>
</organism>
<feature type="compositionally biased region" description="Polar residues" evidence="1">
    <location>
        <begin position="149"/>
        <end position="164"/>
    </location>
</feature>
<proteinExistence type="predicted"/>
<dbReference type="GO" id="GO:0016020">
    <property type="term" value="C:membrane"/>
    <property type="evidence" value="ECO:0007669"/>
    <property type="project" value="InterPro"/>
</dbReference>
<dbReference type="AlphaFoldDB" id="A0A517NAV8"/>
<reference evidence="3 4" key="1">
    <citation type="submission" date="2019-02" db="EMBL/GenBank/DDBJ databases">
        <title>Deep-cultivation of Planctomycetes and their phenomic and genomic characterization uncovers novel biology.</title>
        <authorList>
            <person name="Wiegand S."/>
            <person name="Jogler M."/>
            <person name="Boedeker C."/>
            <person name="Pinto D."/>
            <person name="Vollmers J."/>
            <person name="Rivas-Marin E."/>
            <person name="Kohn T."/>
            <person name="Peeters S.H."/>
            <person name="Heuer A."/>
            <person name="Rast P."/>
            <person name="Oberbeckmann S."/>
            <person name="Bunk B."/>
            <person name="Jeske O."/>
            <person name="Meyerdierks A."/>
            <person name="Storesund J.E."/>
            <person name="Kallscheuer N."/>
            <person name="Luecker S."/>
            <person name="Lage O.M."/>
            <person name="Pohl T."/>
            <person name="Merkel B.J."/>
            <person name="Hornburger P."/>
            <person name="Mueller R.-W."/>
            <person name="Bruemmer F."/>
            <person name="Labrenz M."/>
            <person name="Spormann A.M."/>
            <person name="Op den Camp H."/>
            <person name="Overmann J."/>
            <person name="Amann R."/>
            <person name="Jetten M.S.M."/>
            <person name="Mascher T."/>
            <person name="Medema M.H."/>
            <person name="Devos D.P."/>
            <person name="Kaster A.-K."/>
            <person name="Ovreas L."/>
            <person name="Rohde M."/>
            <person name="Galperin M.Y."/>
            <person name="Jogler C."/>
        </authorList>
    </citation>
    <scope>NUCLEOTIDE SEQUENCE [LARGE SCALE GENOMIC DNA]</scope>
    <source>
        <strain evidence="3 4">K22_7</strain>
    </source>
</reference>
<gene>
    <name evidence="3" type="ORF">K227x_26590</name>
</gene>
<evidence type="ECO:0000313" key="3">
    <source>
        <dbReference type="EMBL" id="QDT04269.1"/>
    </source>
</evidence>
<feature type="transmembrane region" description="Helical" evidence="2">
    <location>
        <begin position="96"/>
        <end position="121"/>
    </location>
</feature>
<dbReference type="PANTHER" id="PTHR35335:SF1">
    <property type="entry name" value="UPF0716 PROTEIN FXSA"/>
    <property type="match status" value="1"/>
</dbReference>
<feature type="compositionally biased region" description="Polar residues" evidence="1">
    <location>
        <begin position="173"/>
        <end position="182"/>
    </location>
</feature>
<dbReference type="NCBIfam" id="NF008528">
    <property type="entry name" value="PRK11463.1-2"/>
    <property type="match status" value="1"/>
</dbReference>
<keyword evidence="2" id="KW-0472">Membrane</keyword>
<dbReference type="PANTHER" id="PTHR35335">
    <property type="entry name" value="UPF0716 PROTEIN FXSA"/>
    <property type="match status" value="1"/>
</dbReference>
<dbReference type="Pfam" id="PF04186">
    <property type="entry name" value="FxsA"/>
    <property type="match status" value="1"/>
</dbReference>
<feature type="transmembrane region" description="Helical" evidence="2">
    <location>
        <begin position="21"/>
        <end position="41"/>
    </location>
</feature>
<accession>A0A517NAV8</accession>
<evidence type="ECO:0000256" key="2">
    <source>
        <dbReference type="SAM" id="Phobius"/>
    </source>
</evidence>
<feature type="transmembrane region" description="Helical" evidence="2">
    <location>
        <begin position="47"/>
        <end position="67"/>
    </location>
</feature>